<reference evidence="2" key="2">
    <citation type="submission" date="2019-02" db="EMBL/GenBank/DDBJ databases">
        <title>Opniocepnalus argus Var Kimnra genome.</title>
        <authorList>
            <person name="Zhou C."/>
            <person name="Xiao S."/>
        </authorList>
    </citation>
    <scope>NUCLEOTIDE SEQUENCE [LARGE SCALE GENOMIC DNA]</scope>
</reference>
<protein>
    <submittedName>
        <fullName evidence="1">Uncharacterized protein</fullName>
    </submittedName>
</protein>
<organism evidence="1 2">
    <name type="scientific">Channa argus</name>
    <name type="common">Northern snakehead</name>
    <name type="synonym">Ophicephalus argus</name>
    <dbReference type="NCBI Taxonomy" id="215402"/>
    <lineage>
        <taxon>Eukaryota</taxon>
        <taxon>Metazoa</taxon>
        <taxon>Chordata</taxon>
        <taxon>Craniata</taxon>
        <taxon>Vertebrata</taxon>
        <taxon>Euteleostomi</taxon>
        <taxon>Actinopterygii</taxon>
        <taxon>Neopterygii</taxon>
        <taxon>Teleostei</taxon>
        <taxon>Neoteleostei</taxon>
        <taxon>Acanthomorphata</taxon>
        <taxon>Anabantaria</taxon>
        <taxon>Anabantiformes</taxon>
        <taxon>Channoidei</taxon>
        <taxon>Channidae</taxon>
        <taxon>Channa</taxon>
    </lineage>
</organism>
<reference evidence="1 2" key="1">
    <citation type="submission" date="2019-02" db="EMBL/GenBank/DDBJ databases">
        <title>Opniocepnalus argus genome.</title>
        <authorList>
            <person name="Zhou C."/>
            <person name="Xiao S."/>
        </authorList>
    </citation>
    <scope>NUCLEOTIDE SEQUENCE [LARGE SCALE GENOMIC DNA]</scope>
    <source>
        <strain evidence="1">OARG1902GOOAL</strain>
        <tissue evidence="1">Muscle</tissue>
    </source>
</reference>
<keyword evidence="2" id="KW-1185">Reference proteome</keyword>
<evidence type="ECO:0000313" key="2">
    <source>
        <dbReference type="Proteomes" id="UP000503349"/>
    </source>
</evidence>
<name>A0A6G1QWF8_CHAAH</name>
<sequence length="145" mass="16979">MAAAYHNRKVNQNTHIDTYTYRHTHTSFQACEKWTVNEEQKLMFEKQGRKYQTFHIHKSPGGYHSTTIKMSLQRLATKYECNTIREGRQAHSNKAAEREFPDGLSSPCCQFLILSIIKCFNKAVVKQTGLHKSKPDILLQDRMFW</sequence>
<evidence type="ECO:0000313" key="1">
    <source>
        <dbReference type="EMBL" id="KAF3706406.1"/>
    </source>
</evidence>
<proteinExistence type="predicted"/>
<dbReference type="EMBL" id="CM015734">
    <property type="protein sequence ID" value="KAF3706406.1"/>
    <property type="molecule type" value="Genomic_DNA"/>
</dbReference>
<accession>A0A6G1QWF8</accession>
<gene>
    <name evidence="1" type="ORF">EXN66_Car022098</name>
</gene>
<dbReference type="Proteomes" id="UP000503349">
    <property type="component" value="Chromosome 23"/>
</dbReference>
<dbReference type="AlphaFoldDB" id="A0A6G1QWF8"/>